<dbReference type="Proteomes" id="UP000789570">
    <property type="component" value="Unassembled WGS sequence"/>
</dbReference>
<evidence type="ECO:0000313" key="1">
    <source>
        <dbReference type="EMBL" id="CAG8691723.1"/>
    </source>
</evidence>
<feature type="non-terminal residue" evidence="1">
    <location>
        <position position="1"/>
    </location>
</feature>
<protein>
    <submittedName>
        <fullName evidence="1">17544_t:CDS:1</fullName>
    </submittedName>
</protein>
<gene>
    <name evidence="1" type="ORF">FCALED_LOCUS12995</name>
</gene>
<comment type="caution">
    <text evidence="1">The sequence shown here is derived from an EMBL/GenBank/DDBJ whole genome shotgun (WGS) entry which is preliminary data.</text>
</comment>
<dbReference type="OrthoDB" id="2449751at2759"/>
<name>A0A9N9EV18_9GLOM</name>
<sequence>FETDIDLKNIDDVFEKIDKGEILEINEKKIDSTINQHQKLNLNNSLDTYEMLKKVKYHLYKAIKIYWHTKEGDALILTILNPRIKSLTFINN</sequence>
<evidence type="ECO:0000313" key="2">
    <source>
        <dbReference type="Proteomes" id="UP000789570"/>
    </source>
</evidence>
<accession>A0A9N9EV18</accession>
<proteinExistence type="predicted"/>
<keyword evidence="2" id="KW-1185">Reference proteome</keyword>
<organism evidence="1 2">
    <name type="scientific">Funneliformis caledonium</name>
    <dbReference type="NCBI Taxonomy" id="1117310"/>
    <lineage>
        <taxon>Eukaryota</taxon>
        <taxon>Fungi</taxon>
        <taxon>Fungi incertae sedis</taxon>
        <taxon>Mucoromycota</taxon>
        <taxon>Glomeromycotina</taxon>
        <taxon>Glomeromycetes</taxon>
        <taxon>Glomerales</taxon>
        <taxon>Glomeraceae</taxon>
        <taxon>Funneliformis</taxon>
    </lineage>
</organism>
<dbReference type="AlphaFoldDB" id="A0A9N9EV18"/>
<dbReference type="EMBL" id="CAJVPQ010006997">
    <property type="protein sequence ID" value="CAG8691723.1"/>
    <property type="molecule type" value="Genomic_DNA"/>
</dbReference>
<reference evidence="1" key="1">
    <citation type="submission" date="2021-06" db="EMBL/GenBank/DDBJ databases">
        <authorList>
            <person name="Kallberg Y."/>
            <person name="Tangrot J."/>
            <person name="Rosling A."/>
        </authorList>
    </citation>
    <scope>NUCLEOTIDE SEQUENCE</scope>
    <source>
        <strain evidence="1">UK204</strain>
    </source>
</reference>